<name>A0A1G4P067_9FLOR</name>
<dbReference type="GeneID" id="30001273"/>
<protein>
    <recommendedName>
        <fullName evidence="2">Reverse transcriptase N-terminal domain-containing protein</fullName>
    </recommendedName>
</protein>
<sequence>MQVIIQDVVKKNLILTQALRHEREQSLFHIQKKIYQASQECDNLMVHSLQKLLISLKSIRELAIDQAKLYNHYYKNECNNYELDEIIMFWCLEAEWQPKIKENNQYRKRYFHLDKWSFNYGLNTIELQNIDYKYLVAKIQPISFIENTLSKCLELQYFVQERMYTPSVFKNTVSFKIVGLLKTILQLGIDWNYYRQELQSFTDHKIMYDFIINEIYLFDNKNKKHVANRNIAKQFFYNSSILNQQFFESNFKKHNYPEQFIEDITNKYLDSFMNEIMMSTKTLTYRKDSLGRYRLNSPRYPKIIARSIIRALDVIFIYYRILKKSICMTVISENISKRLDIWTKKQINISSNHVRSQLYSY</sequence>
<gene>
    <name evidence="1" type="primary">ORF_3</name>
    <name evidence="1" type="ORF">J0126_100</name>
</gene>
<geneLocation type="chloroplast" evidence="1"/>
<reference evidence="1" key="2">
    <citation type="submission" date="2016-10" db="EMBL/GenBank/DDBJ databases">
        <authorList>
            <person name="de Groot N.N."/>
        </authorList>
    </citation>
    <scope>NUCLEOTIDE SEQUENCE</scope>
    <source>
        <strain evidence="1">J.0126</strain>
    </source>
</reference>
<reference evidence="1" key="1">
    <citation type="submission" date="2016-10" db="EMBL/GenBank/DDBJ databases">
        <title>Chloroplast genomes as a tool to resolve red algal phylogenies: a case study in the Nemaliales.</title>
        <authorList>
            <person name="Costa J.F."/>
            <person name="Lin S.M."/>
            <person name="Macaya E.C."/>
            <person name="Fernandez-Garcia C."/>
            <person name="Verbruggen H."/>
        </authorList>
    </citation>
    <scope>NUCLEOTIDE SEQUENCE</scope>
    <source>
        <strain evidence="1">J.0126</strain>
    </source>
</reference>
<dbReference type="EMBL" id="LT622877">
    <property type="protein sequence ID" value="SCW24186.1"/>
    <property type="molecule type" value="Genomic_DNA"/>
</dbReference>
<keyword evidence="1" id="KW-0150">Chloroplast</keyword>
<organism evidence="1">
    <name type="scientific">Liagora brachyclada</name>
    <dbReference type="NCBI Taxonomy" id="1884665"/>
    <lineage>
        <taxon>Eukaryota</taxon>
        <taxon>Rhodophyta</taxon>
        <taxon>Florideophyceae</taxon>
        <taxon>Nemaliophycidae</taxon>
        <taxon>Nemaliales</taxon>
        <taxon>Liagoraceae</taxon>
        <taxon>Liagora</taxon>
    </lineage>
</organism>
<dbReference type="AlphaFoldDB" id="A0A1G4P067"/>
<dbReference type="RefSeq" id="YP_009315528.1">
    <property type="nucleotide sequence ID" value="NC_031667.1"/>
</dbReference>
<evidence type="ECO:0000313" key="1">
    <source>
        <dbReference type="EMBL" id="SCW24186.1"/>
    </source>
</evidence>
<accession>A0A1G4P067</accession>
<evidence type="ECO:0008006" key="2">
    <source>
        <dbReference type="Google" id="ProtNLM"/>
    </source>
</evidence>
<proteinExistence type="predicted"/>
<keyword evidence="1" id="KW-0934">Plastid</keyword>